<dbReference type="PANTHER" id="PTHR21060">
    <property type="entry name" value="ACETATE KINASE"/>
    <property type="match status" value="1"/>
</dbReference>
<keyword evidence="2 8" id="KW-0963">Cytoplasm</keyword>
<proteinExistence type="inferred from homology"/>
<keyword evidence="10" id="KW-1185">Reference proteome</keyword>
<keyword evidence="5 8" id="KW-0418">Kinase</keyword>
<evidence type="ECO:0000313" key="10">
    <source>
        <dbReference type="Proteomes" id="UP000749471"/>
    </source>
</evidence>
<dbReference type="GO" id="GO:0047761">
    <property type="term" value="F:butyrate kinase activity"/>
    <property type="evidence" value="ECO:0007669"/>
    <property type="project" value="UniProtKB-EC"/>
</dbReference>
<reference evidence="9 10" key="1">
    <citation type="submission" date="2021-06" db="EMBL/GenBank/DDBJ databases">
        <authorList>
            <person name="Sun Q."/>
            <person name="Li D."/>
        </authorList>
    </citation>
    <scope>NUCLEOTIDE SEQUENCE [LARGE SCALE GENOMIC DNA]</scope>
    <source>
        <strain evidence="9 10">MSJ-40</strain>
    </source>
</reference>
<name>A0ABS6E6K6_9FIRM</name>
<dbReference type="NCBIfam" id="NF002834">
    <property type="entry name" value="PRK03011.1-5"/>
    <property type="match status" value="1"/>
</dbReference>
<evidence type="ECO:0000256" key="8">
    <source>
        <dbReference type="HAMAP-Rule" id="MF_00542"/>
    </source>
</evidence>
<evidence type="ECO:0000313" key="9">
    <source>
        <dbReference type="EMBL" id="MBU5438542.1"/>
    </source>
</evidence>
<keyword evidence="4 8" id="KW-0547">Nucleotide-binding</keyword>
<dbReference type="EMBL" id="JAHLPM010000009">
    <property type="protein sequence ID" value="MBU5438542.1"/>
    <property type="molecule type" value="Genomic_DNA"/>
</dbReference>
<dbReference type="PROSITE" id="PS01075">
    <property type="entry name" value="ACETATE_KINASE_1"/>
    <property type="match status" value="1"/>
</dbReference>
<protein>
    <recommendedName>
        <fullName evidence="8">Probable butyrate kinase</fullName>
        <shortName evidence="8">BK</shortName>
        <ecNumber evidence="8">2.7.2.7</ecNumber>
    </recommendedName>
    <alternativeName>
        <fullName evidence="8">Branched-chain carboxylic acid kinase</fullName>
    </alternativeName>
</protein>
<dbReference type="HAMAP" id="MF_00542">
    <property type="entry name" value="Butyrate_kinase"/>
    <property type="match status" value="1"/>
</dbReference>
<dbReference type="PROSITE" id="PS01076">
    <property type="entry name" value="ACETATE_KINASE_2"/>
    <property type="match status" value="1"/>
</dbReference>
<gene>
    <name evidence="8 9" type="primary">buk</name>
    <name evidence="9" type="ORF">KQI42_11005</name>
</gene>
<evidence type="ECO:0000256" key="2">
    <source>
        <dbReference type="ARBA" id="ARBA00022490"/>
    </source>
</evidence>
<comment type="similarity">
    <text evidence="8">Belongs to the acetokinase family.</text>
</comment>
<dbReference type="PIRSF" id="PIRSF036458">
    <property type="entry name" value="Butyrate_kin"/>
    <property type="match status" value="1"/>
</dbReference>
<comment type="subcellular location">
    <subcellularLocation>
        <location evidence="1 8">Cytoplasm</location>
    </subcellularLocation>
</comment>
<dbReference type="EC" id="2.7.2.7" evidence="8"/>
<dbReference type="CDD" id="cd24011">
    <property type="entry name" value="ASKHA_NBD_BK"/>
    <property type="match status" value="1"/>
</dbReference>
<evidence type="ECO:0000256" key="1">
    <source>
        <dbReference type="ARBA" id="ARBA00004496"/>
    </source>
</evidence>
<keyword evidence="6 8" id="KW-0067">ATP-binding</keyword>
<evidence type="ECO:0000256" key="6">
    <source>
        <dbReference type="ARBA" id="ARBA00022840"/>
    </source>
</evidence>
<dbReference type="RefSeq" id="WP_216519742.1">
    <property type="nucleotide sequence ID" value="NZ_JAHLPM010000009.1"/>
</dbReference>
<dbReference type="NCBIfam" id="TIGR02707">
    <property type="entry name" value="butyr_kinase"/>
    <property type="match status" value="1"/>
</dbReference>
<evidence type="ECO:0000256" key="4">
    <source>
        <dbReference type="ARBA" id="ARBA00022741"/>
    </source>
</evidence>
<evidence type="ECO:0000256" key="7">
    <source>
        <dbReference type="ARBA" id="ARBA00048596"/>
    </source>
</evidence>
<comment type="catalytic activity">
    <reaction evidence="7 8">
        <text>butanoate + ATP = butanoyl phosphate + ADP</text>
        <dbReference type="Rhea" id="RHEA:13585"/>
        <dbReference type="ChEBI" id="CHEBI:17968"/>
        <dbReference type="ChEBI" id="CHEBI:30616"/>
        <dbReference type="ChEBI" id="CHEBI:58079"/>
        <dbReference type="ChEBI" id="CHEBI:456216"/>
        <dbReference type="EC" id="2.7.2.7"/>
    </reaction>
</comment>
<dbReference type="InterPro" id="IPR011245">
    <property type="entry name" value="Butyrate_kin"/>
</dbReference>
<accession>A0ABS6E6K6</accession>
<dbReference type="InterPro" id="IPR000890">
    <property type="entry name" value="Aliphatic_acid_kin_short-chain"/>
</dbReference>
<sequence length="357" mass="39424">MEDIRLLVINPGSTSTKIAVFDNENIIFEETLRHSVDELSKYEKIYDQYEFRKDIILKSLDKNNIDIKSLKAVVGRGGLLKPIEGGTYEVNEEMLKDLERGFLGEHASNLGGILAYEISKEIGGKSFIVDPVVVDEMQDVARISGIKAIERKSIFHALNQKAVARRHARTLGKKYENLNLIVVHLGGGISVGAHRKGKVIDVSNALDGEGPFSPERTGGLPVGDLIKLCYSGKYTHEEVKKMIKGNGGLVSYLNTNDAREVCERISNGDKYAELVYYAMAYQVAKEVGACAAVLKGQVDGILLTGGIAHDKLFTSWIEDRVNFISQVYIYPGEDELTALAEGGLRVLREEEAAKQYI</sequence>
<evidence type="ECO:0000256" key="3">
    <source>
        <dbReference type="ARBA" id="ARBA00022679"/>
    </source>
</evidence>
<keyword evidence="3 8" id="KW-0808">Transferase</keyword>
<dbReference type="InterPro" id="IPR023865">
    <property type="entry name" value="Aliphatic_acid_kinase_CS"/>
</dbReference>
<evidence type="ECO:0000256" key="5">
    <source>
        <dbReference type="ARBA" id="ARBA00022777"/>
    </source>
</evidence>
<comment type="caution">
    <text evidence="9">The sequence shown here is derived from an EMBL/GenBank/DDBJ whole genome shotgun (WGS) entry which is preliminary data.</text>
</comment>
<dbReference type="PANTHER" id="PTHR21060:SF3">
    <property type="entry name" value="BUTYRATE KINASE 2-RELATED"/>
    <property type="match status" value="1"/>
</dbReference>
<dbReference type="Pfam" id="PF00871">
    <property type="entry name" value="Acetate_kinase"/>
    <property type="match status" value="1"/>
</dbReference>
<dbReference type="Proteomes" id="UP000749471">
    <property type="component" value="Unassembled WGS sequence"/>
</dbReference>
<organism evidence="9 10">
    <name type="scientific">Tissierella simiarum</name>
    <dbReference type="NCBI Taxonomy" id="2841534"/>
    <lineage>
        <taxon>Bacteria</taxon>
        <taxon>Bacillati</taxon>
        <taxon>Bacillota</taxon>
        <taxon>Tissierellia</taxon>
        <taxon>Tissierellales</taxon>
        <taxon>Tissierellaceae</taxon>
        <taxon>Tissierella</taxon>
    </lineage>
</organism>